<dbReference type="OrthoDB" id="9812448at2"/>
<dbReference type="InterPro" id="IPR009506">
    <property type="entry name" value="YjiS-like"/>
</dbReference>
<feature type="domain" description="YjiS-like" evidence="1">
    <location>
        <begin position="42"/>
        <end position="75"/>
    </location>
</feature>
<evidence type="ECO:0000313" key="3">
    <source>
        <dbReference type="Proteomes" id="UP000094412"/>
    </source>
</evidence>
<protein>
    <recommendedName>
        <fullName evidence="1">YjiS-like domain-containing protein</fullName>
    </recommendedName>
</protein>
<reference evidence="2 3" key="1">
    <citation type="submission" date="2016-08" db="EMBL/GenBank/DDBJ databases">
        <title>Whole genome sequence of Mesorhizobium sp. strain UASWS1009 isolated from industrial sewage.</title>
        <authorList>
            <person name="Crovadore J."/>
            <person name="Calmin G."/>
            <person name="Chablais R."/>
            <person name="Cochard B."/>
            <person name="Lefort F."/>
        </authorList>
    </citation>
    <scope>NUCLEOTIDE SEQUENCE [LARGE SCALE GENOMIC DNA]</scope>
    <source>
        <strain evidence="2 3">UASWS1009</strain>
    </source>
</reference>
<gene>
    <name evidence="2" type="ORF">QV13_18970</name>
</gene>
<sequence length="84" mass="9350">MASAIETIHRNRSASAGFGKQPSGLSGFVRRIVVVIVTASNRLADALERRRSRLQLLEMTDDQLKDIGISRADAHREGLRPFFD</sequence>
<comment type="caution">
    <text evidence="2">The sequence shown here is derived from an EMBL/GenBank/DDBJ whole genome shotgun (WGS) entry which is preliminary data.</text>
</comment>
<evidence type="ECO:0000259" key="1">
    <source>
        <dbReference type="Pfam" id="PF06568"/>
    </source>
</evidence>
<dbReference type="AlphaFoldDB" id="A0A1C2DK24"/>
<name>A0A1C2DK24_9HYPH</name>
<accession>A0A1C2DK24</accession>
<organism evidence="2 3">
    <name type="scientific">Mesorhizobium hungaricum</name>
    <dbReference type="NCBI Taxonomy" id="1566387"/>
    <lineage>
        <taxon>Bacteria</taxon>
        <taxon>Pseudomonadati</taxon>
        <taxon>Pseudomonadota</taxon>
        <taxon>Alphaproteobacteria</taxon>
        <taxon>Hyphomicrobiales</taxon>
        <taxon>Phyllobacteriaceae</taxon>
        <taxon>Mesorhizobium</taxon>
    </lineage>
</organism>
<dbReference type="EMBL" id="MDEO01000035">
    <property type="protein sequence ID" value="OCX15119.1"/>
    <property type="molecule type" value="Genomic_DNA"/>
</dbReference>
<proteinExistence type="predicted"/>
<dbReference type="Pfam" id="PF06568">
    <property type="entry name" value="YjiS-like"/>
    <property type="match status" value="1"/>
</dbReference>
<keyword evidence="3" id="KW-1185">Reference proteome</keyword>
<dbReference type="Proteomes" id="UP000094412">
    <property type="component" value="Unassembled WGS sequence"/>
</dbReference>
<evidence type="ECO:0000313" key="2">
    <source>
        <dbReference type="EMBL" id="OCX15119.1"/>
    </source>
</evidence>